<dbReference type="Proteomes" id="UP000886886">
    <property type="component" value="Unassembled WGS sequence"/>
</dbReference>
<dbReference type="NCBIfam" id="TIGR00051">
    <property type="entry name" value="YbgC/FadM family acyl-CoA thioesterase"/>
    <property type="match status" value="1"/>
</dbReference>
<sequence length="151" mass="17272">MNEIKPYRHTVQYYETDRMGIVHHSNYIRWFEEARVDILNQTSITYDAMEAAGVLIPVLEAHASYKTMTRFGDSVMIRTTVKQYNGVVLTMEYEVTDEKTNEVRCVGGTKHCFLNPEGKVLSLKHSHKEIHAVLKELAEAAGLPEKESGQR</sequence>
<gene>
    <name evidence="3" type="ORF">IAB26_10770</name>
</gene>
<reference evidence="3" key="2">
    <citation type="journal article" date="2021" name="PeerJ">
        <title>Extensive microbial diversity within the chicken gut microbiome revealed by metagenomics and culture.</title>
        <authorList>
            <person name="Gilroy R."/>
            <person name="Ravi A."/>
            <person name="Getino M."/>
            <person name="Pursley I."/>
            <person name="Horton D.L."/>
            <person name="Alikhan N.F."/>
            <person name="Baker D."/>
            <person name="Gharbi K."/>
            <person name="Hall N."/>
            <person name="Watson M."/>
            <person name="Adriaenssens E.M."/>
            <person name="Foster-Nyarko E."/>
            <person name="Jarju S."/>
            <person name="Secka A."/>
            <person name="Antonio M."/>
            <person name="Oren A."/>
            <person name="Chaudhuri R.R."/>
            <person name="La Ragione R."/>
            <person name="Hildebrand F."/>
            <person name="Pallen M.J."/>
        </authorList>
    </citation>
    <scope>NUCLEOTIDE SEQUENCE</scope>
    <source>
        <strain evidence="3">ChiSjej3B21-11622</strain>
    </source>
</reference>
<comment type="similarity">
    <text evidence="1">Belongs to the 4-hydroxybenzoyl-CoA thioesterase family.</text>
</comment>
<dbReference type="AlphaFoldDB" id="A0A9D0ZWT4"/>
<dbReference type="InterPro" id="IPR029069">
    <property type="entry name" value="HotDog_dom_sf"/>
</dbReference>
<dbReference type="InterPro" id="IPR006684">
    <property type="entry name" value="YbgC/YbaW"/>
</dbReference>
<proteinExistence type="inferred from homology"/>
<reference evidence="3" key="1">
    <citation type="submission" date="2020-10" db="EMBL/GenBank/DDBJ databases">
        <authorList>
            <person name="Gilroy R."/>
        </authorList>
    </citation>
    <scope>NUCLEOTIDE SEQUENCE</scope>
    <source>
        <strain evidence="3">ChiSjej3B21-11622</strain>
    </source>
</reference>
<name>A0A9D0ZWT4_9FIRM</name>
<evidence type="ECO:0000256" key="1">
    <source>
        <dbReference type="ARBA" id="ARBA00005953"/>
    </source>
</evidence>
<comment type="caution">
    <text evidence="3">The sequence shown here is derived from an EMBL/GenBank/DDBJ whole genome shotgun (WGS) entry which is preliminary data.</text>
</comment>
<dbReference type="GO" id="GO:0047617">
    <property type="term" value="F:fatty acyl-CoA hydrolase activity"/>
    <property type="evidence" value="ECO:0007669"/>
    <property type="project" value="TreeGrafter"/>
</dbReference>
<dbReference type="PIRSF" id="PIRSF003230">
    <property type="entry name" value="YbgC"/>
    <property type="match status" value="1"/>
</dbReference>
<organism evidence="3 4">
    <name type="scientific">Candidatus Limivivens merdigallinarum</name>
    <dbReference type="NCBI Taxonomy" id="2840859"/>
    <lineage>
        <taxon>Bacteria</taxon>
        <taxon>Bacillati</taxon>
        <taxon>Bacillota</taxon>
        <taxon>Clostridia</taxon>
        <taxon>Lachnospirales</taxon>
        <taxon>Lachnospiraceae</taxon>
        <taxon>Lachnospiraceae incertae sedis</taxon>
        <taxon>Candidatus Limivivens</taxon>
    </lineage>
</organism>
<keyword evidence="2" id="KW-0378">Hydrolase</keyword>
<dbReference type="Pfam" id="PF13279">
    <property type="entry name" value="4HBT_2"/>
    <property type="match status" value="1"/>
</dbReference>
<evidence type="ECO:0000313" key="3">
    <source>
        <dbReference type="EMBL" id="HIQ97032.1"/>
    </source>
</evidence>
<dbReference type="InterPro" id="IPR050563">
    <property type="entry name" value="4-hydroxybenzoyl-CoA_TE"/>
</dbReference>
<dbReference type="PANTHER" id="PTHR31793:SF27">
    <property type="entry name" value="NOVEL THIOESTERASE SUPERFAMILY DOMAIN AND SAPOSIN A-TYPE DOMAIN CONTAINING PROTEIN (0610012H03RIK)"/>
    <property type="match status" value="1"/>
</dbReference>
<evidence type="ECO:0000313" key="4">
    <source>
        <dbReference type="Proteomes" id="UP000886886"/>
    </source>
</evidence>
<protein>
    <submittedName>
        <fullName evidence="3">Acyl-CoA thioesterase</fullName>
    </submittedName>
</protein>
<dbReference type="PANTHER" id="PTHR31793">
    <property type="entry name" value="4-HYDROXYBENZOYL-COA THIOESTERASE FAMILY MEMBER"/>
    <property type="match status" value="1"/>
</dbReference>
<accession>A0A9D0ZWT4</accession>
<dbReference type="Gene3D" id="3.10.129.10">
    <property type="entry name" value="Hotdog Thioesterase"/>
    <property type="match status" value="1"/>
</dbReference>
<dbReference type="EMBL" id="DVFT01000158">
    <property type="protein sequence ID" value="HIQ97032.1"/>
    <property type="molecule type" value="Genomic_DNA"/>
</dbReference>
<evidence type="ECO:0000256" key="2">
    <source>
        <dbReference type="ARBA" id="ARBA00022801"/>
    </source>
</evidence>
<dbReference type="SUPFAM" id="SSF54637">
    <property type="entry name" value="Thioesterase/thiol ester dehydrase-isomerase"/>
    <property type="match status" value="1"/>
</dbReference>
<dbReference type="CDD" id="cd00586">
    <property type="entry name" value="4HBT"/>
    <property type="match status" value="1"/>
</dbReference>